<evidence type="ECO:0000313" key="1">
    <source>
        <dbReference type="EMBL" id="DAD55534.1"/>
    </source>
</evidence>
<sequence length="89" mass="10387">MFPHGKPAQVQRQQQTGEKAFLHFRRIAFHRAFHAVHFLFQILGTVRQLFGLYVVDSVFTANHGVRKLNAVNPIRPFRRFLQVRHAPPS</sequence>
<proteinExistence type="predicted"/>
<name>A0A8D9PE08_9VIRU</name>
<protein>
    <submittedName>
        <fullName evidence="1">Uncharacterized protein</fullName>
    </submittedName>
</protein>
<dbReference type="EMBL" id="BK033283">
    <property type="protein sequence ID" value="DAD55534.1"/>
    <property type="molecule type" value="Genomic_DNA"/>
</dbReference>
<reference evidence="1" key="1">
    <citation type="journal article" date="2021" name="Proc. Natl. Acad. Sci. U.S.A.">
        <title>A Catalog of Tens of Thousands of Viruses from Human Metagenomes Reveals Hidden Associations with Chronic Diseases.</title>
        <authorList>
            <person name="Tisza M.J."/>
            <person name="Buck C.B."/>
        </authorList>
    </citation>
    <scope>NUCLEOTIDE SEQUENCE</scope>
    <source>
        <strain evidence="1">CtLCA3</strain>
    </source>
</reference>
<accession>A0A8D9PE08</accession>
<organism evidence="1">
    <name type="scientific">Bacteriophage sp</name>
    <dbReference type="NCBI Taxonomy" id="38018"/>
    <lineage>
        <taxon>Viruses</taxon>
    </lineage>
</organism>